<reference evidence="4 5" key="1">
    <citation type="journal article" date="2010" name="J. Bacteriol.">
        <title>The complete genome sequence of Croceibacter atlanticus HTCC2559T.</title>
        <authorList>
            <person name="Oh H.M."/>
            <person name="Kang I."/>
            <person name="Ferriera S."/>
            <person name="Giovannoni S.J."/>
            <person name="Cho J.C."/>
        </authorList>
    </citation>
    <scope>NUCLEOTIDE SEQUENCE [LARGE SCALE GENOMIC DNA]</scope>
    <source>
        <strain evidence="5">ATCC BAA-628 / HTCC2559 / KCTC 12090</strain>
    </source>
</reference>
<dbReference type="SMART" id="SM00228">
    <property type="entry name" value="PDZ"/>
    <property type="match status" value="1"/>
</dbReference>
<sequence length="467" mass="50092">MKKIASLLVVSILGGALTLGAYKVFLEEDPTIVEQHAQNDFNVIPTNYTNTSNFGMNADFTAAAENTVNGVVHVKNLAVFKQPRNLREYMFGNATGEQSKAIRGAGSGVIITPDGYIVTNNHVIAGASEVDVTLNNNETYKAEVIGVDTKADIALIKIDGKNLDYIPFGDSDNVKIGEWALAVGNPFNLTSTVTAGIISAKARDLDVRDSNYQSFIQTDAAINPGNSGGALVNVNGELIGINTAITSQTGSYVGYAFAVPSNNAKKIVEDILEFGDVQNAILGIRGTNVNSAIAGELGLDVTQGFYIGGTEAGSGAEKAGLKEGDIIQMIDNVKIRKFADLTGYVSSKRPGDIVAVKLLRNGKERNINVTLTKYEVFQIKDVGLEVSNANPQDLKKFDAKNGVKISRALTNDMAYYNLVGGLLVEIDNTPVNSVSDVERIINDKSSNEPIIITLINTKGERERYNFR</sequence>
<name>A3UAS8_CROAH</name>
<dbReference type="InterPro" id="IPR009003">
    <property type="entry name" value="Peptidase_S1_PA"/>
</dbReference>
<dbReference type="PROSITE" id="PS50106">
    <property type="entry name" value="PDZ"/>
    <property type="match status" value="1"/>
</dbReference>
<proteinExistence type="predicted"/>
<dbReference type="Pfam" id="PF13365">
    <property type="entry name" value="Trypsin_2"/>
    <property type="match status" value="1"/>
</dbReference>
<evidence type="ECO:0000256" key="1">
    <source>
        <dbReference type="ARBA" id="ARBA00022670"/>
    </source>
</evidence>
<dbReference type="HOGENOM" id="CLU_020120_1_0_10"/>
<dbReference type="SUPFAM" id="SSF50156">
    <property type="entry name" value="PDZ domain-like"/>
    <property type="match status" value="1"/>
</dbReference>
<keyword evidence="2" id="KW-0378">Hydrolase</keyword>
<dbReference type="GO" id="GO:0006508">
    <property type="term" value="P:proteolysis"/>
    <property type="evidence" value="ECO:0007669"/>
    <property type="project" value="UniProtKB-KW"/>
</dbReference>
<evidence type="ECO:0000313" key="5">
    <source>
        <dbReference type="Proteomes" id="UP000002297"/>
    </source>
</evidence>
<dbReference type="PANTHER" id="PTHR43343:SF3">
    <property type="entry name" value="PROTEASE DO-LIKE 8, CHLOROPLASTIC"/>
    <property type="match status" value="1"/>
</dbReference>
<dbReference type="InterPro" id="IPR051201">
    <property type="entry name" value="Chloro_Bact_Ser_Proteases"/>
</dbReference>
<gene>
    <name evidence="4" type="ordered locus">CA2559_12778</name>
</gene>
<dbReference type="Gene3D" id="2.30.42.10">
    <property type="match status" value="1"/>
</dbReference>
<dbReference type="Proteomes" id="UP000002297">
    <property type="component" value="Chromosome"/>
</dbReference>
<dbReference type="SUPFAM" id="SSF50494">
    <property type="entry name" value="Trypsin-like serine proteases"/>
    <property type="match status" value="1"/>
</dbReference>
<evidence type="ECO:0000256" key="2">
    <source>
        <dbReference type="ARBA" id="ARBA00022801"/>
    </source>
</evidence>
<dbReference type="eggNOG" id="COG0265">
    <property type="taxonomic scope" value="Bacteria"/>
</dbReference>
<dbReference type="Gene3D" id="2.40.10.120">
    <property type="match status" value="1"/>
</dbReference>
<dbReference type="OrthoDB" id="9758917at2"/>
<dbReference type="KEGG" id="cat:CA2559_12778"/>
<keyword evidence="1 4" id="KW-0645">Protease</keyword>
<dbReference type="PRINTS" id="PR00834">
    <property type="entry name" value="PROTEASES2C"/>
</dbReference>
<dbReference type="PANTHER" id="PTHR43343">
    <property type="entry name" value="PEPTIDASE S12"/>
    <property type="match status" value="1"/>
</dbReference>
<protein>
    <submittedName>
        <fullName evidence="4">Serine protease</fullName>
    </submittedName>
</protein>
<dbReference type="MEROPS" id="S01.453"/>
<organism evidence="4 5">
    <name type="scientific">Croceibacter atlanticus (strain ATCC BAA-628 / JCM 21780 / CIP 108009 / IAM 15332 / KCTC 12090 / HTCC2559)</name>
    <dbReference type="NCBI Taxonomy" id="216432"/>
    <lineage>
        <taxon>Bacteria</taxon>
        <taxon>Pseudomonadati</taxon>
        <taxon>Bacteroidota</taxon>
        <taxon>Flavobacteriia</taxon>
        <taxon>Flavobacteriales</taxon>
        <taxon>Flavobacteriaceae</taxon>
        <taxon>Croceibacter</taxon>
    </lineage>
</organism>
<evidence type="ECO:0000313" key="4">
    <source>
        <dbReference type="EMBL" id="EAP86914.1"/>
    </source>
</evidence>
<dbReference type="InterPro" id="IPR001478">
    <property type="entry name" value="PDZ"/>
</dbReference>
<dbReference type="GeneID" id="89454269"/>
<dbReference type="EMBL" id="CP002046">
    <property type="protein sequence ID" value="EAP86914.1"/>
    <property type="molecule type" value="Genomic_DNA"/>
</dbReference>
<dbReference type="InterPro" id="IPR036034">
    <property type="entry name" value="PDZ_sf"/>
</dbReference>
<keyword evidence="5" id="KW-1185">Reference proteome</keyword>
<dbReference type="STRING" id="216432.CA2559_12778"/>
<feature type="domain" description="PDZ" evidence="3">
    <location>
        <begin position="286"/>
        <end position="362"/>
    </location>
</feature>
<dbReference type="Pfam" id="PF13180">
    <property type="entry name" value="PDZ_2"/>
    <property type="match status" value="1"/>
</dbReference>
<evidence type="ECO:0000259" key="3">
    <source>
        <dbReference type="PROSITE" id="PS50106"/>
    </source>
</evidence>
<dbReference type="RefSeq" id="WP_013188295.1">
    <property type="nucleotide sequence ID" value="NC_014230.1"/>
</dbReference>
<dbReference type="AlphaFoldDB" id="A3UAS8"/>
<dbReference type="InterPro" id="IPR001940">
    <property type="entry name" value="Peptidase_S1C"/>
</dbReference>
<dbReference type="GO" id="GO:0004252">
    <property type="term" value="F:serine-type endopeptidase activity"/>
    <property type="evidence" value="ECO:0007669"/>
    <property type="project" value="InterPro"/>
</dbReference>
<accession>A3UAS8</accession>